<feature type="repeat" description="Solcar" evidence="25">
    <location>
        <begin position="1"/>
        <end position="45"/>
    </location>
</feature>
<name>A0A662YX32_ACIRT</name>
<keyword evidence="12" id="KW-0999">Mitochondrion inner membrane</keyword>
<dbReference type="Proteomes" id="UP000289886">
    <property type="component" value="Unassembled WGS sequence"/>
</dbReference>
<comment type="subcellular location">
    <subcellularLocation>
        <location evidence="3">Cytoplasm</location>
    </subcellularLocation>
    <subcellularLocation>
        <location evidence="2">Mitochondrion inner membrane</location>
        <topology evidence="2">Multi-pass membrane protein</topology>
    </subcellularLocation>
    <subcellularLocation>
        <location evidence="1">Nucleus</location>
    </subcellularLocation>
</comment>
<dbReference type="SMART" id="SM00356">
    <property type="entry name" value="ZnF_C3H1"/>
    <property type="match status" value="3"/>
</dbReference>
<dbReference type="Pfam" id="PF02825">
    <property type="entry name" value="WWE"/>
    <property type="match status" value="1"/>
</dbReference>
<evidence type="ECO:0000256" key="6">
    <source>
        <dbReference type="ARBA" id="ARBA00022490"/>
    </source>
</evidence>
<feature type="domain" description="C3H1-type" evidence="28">
    <location>
        <begin position="460"/>
        <end position="482"/>
    </location>
</feature>
<dbReference type="InterPro" id="IPR037197">
    <property type="entry name" value="WWE_dom_sf"/>
</dbReference>
<dbReference type="Gene3D" id="1.50.40.10">
    <property type="entry name" value="Mitochondrial carrier domain"/>
    <property type="match status" value="1"/>
</dbReference>
<protein>
    <recommendedName>
        <fullName evidence="22">Mitochondrial glutamate carrier 2</fullName>
    </recommendedName>
    <alternativeName>
        <fullName evidence="24">Glutamate/H(+) symporter 2</fullName>
    </alternativeName>
    <alternativeName>
        <fullName evidence="23">Solute carrier family 25 member 18</fullName>
    </alternativeName>
</protein>
<evidence type="ECO:0000256" key="2">
    <source>
        <dbReference type="ARBA" id="ARBA00004448"/>
    </source>
</evidence>
<evidence type="ECO:0000256" key="3">
    <source>
        <dbReference type="ARBA" id="ARBA00004496"/>
    </source>
</evidence>
<dbReference type="InterPro" id="IPR023395">
    <property type="entry name" value="MCP_dom_sf"/>
</dbReference>
<keyword evidence="10" id="KW-0677">Repeat</keyword>
<dbReference type="Pfam" id="PF00153">
    <property type="entry name" value="Mito_carr"/>
    <property type="match status" value="3"/>
</dbReference>
<evidence type="ECO:0000256" key="15">
    <source>
        <dbReference type="ARBA" id="ARBA00022989"/>
    </source>
</evidence>
<keyword evidence="9 26" id="KW-0479">Metal-binding</keyword>
<keyword evidence="7" id="KW-0597">Phosphoprotein</keyword>
<evidence type="ECO:0000259" key="30">
    <source>
        <dbReference type="PROSITE" id="PS51059"/>
    </source>
</evidence>
<evidence type="ECO:0000259" key="29">
    <source>
        <dbReference type="PROSITE" id="PS50918"/>
    </source>
</evidence>
<dbReference type="InterPro" id="IPR004170">
    <property type="entry name" value="WWE_dom"/>
</dbReference>
<comment type="function">
    <text evidence="21">Responsible for the transport of glutamate from the cytosol into the mitochondrial matrix with the concomitant import of a proton (symport system).</text>
</comment>
<dbReference type="GO" id="GO:0008270">
    <property type="term" value="F:zinc ion binding"/>
    <property type="evidence" value="ECO:0007669"/>
    <property type="project" value="UniProtKB-KW"/>
</dbReference>
<keyword evidence="15" id="KW-1133">Transmembrane helix</keyword>
<evidence type="ECO:0000256" key="16">
    <source>
        <dbReference type="ARBA" id="ARBA00023128"/>
    </source>
</evidence>
<evidence type="ECO:0000256" key="8">
    <source>
        <dbReference type="ARBA" id="ARBA00022692"/>
    </source>
</evidence>
<evidence type="ECO:0000256" key="12">
    <source>
        <dbReference type="ARBA" id="ARBA00022792"/>
    </source>
</evidence>
<evidence type="ECO:0000313" key="31">
    <source>
        <dbReference type="EMBL" id="RXN00452.1"/>
    </source>
</evidence>
<dbReference type="GO" id="GO:0005634">
    <property type="term" value="C:nucleus"/>
    <property type="evidence" value="ECO:0007669"/>
    <property type="project" value="UniProtKB-SubCell"/>
</dbReference>
<dbReference type="FunFam" id="1.50.40.10:FF:000026">
    <property type="entry name" value="Putative mitochondrial glutamate carrier 2"/>
    <property type="match status" value="1"/>
</dbReference>
<dbReference type="InterPro" id="IPR057602">
    <property type="entry name" value="Zfn-CCCH_PARP12"/>
</dbReference>
<dbReference type="Pfam" id="PF00644">
    <property type="entry name" value="PARP"/>
    <property type="match status" value="1"/>
</dbReference>
<keyword evidence="14" id="KW-0769">Symport</keyword>
<evidence type="ECO:0000256" key="1">
    <source>
        <dbReference type="ARBA" id="ARBA00004123"/>
    </source>
</evidence>
<dbReference type="InterPro" id="IPR051712">
    <property type="entry name" value="ARTD-AVP"/>
</dbReference>
<evidence type="ECO:0000259" key="28">
    <source>
        <dbReference type="PROSITE" id="PS50103"/>
    </source>
</evidence>
<gene>
    <name evidence="31" type="ORF">EOD39_9487</name>
</gene>
<dbReference type="Pfam" id="PF25261">
    <property type="entry name" value="zf-CCCH_PARP12"/>
    <property type="match status" value="1"/>
</dbReference>
<dbReference type="PANTHER" id="PTHR45740">
    <property type="entry name" value="POLY [ADP-RIBOSE] POLYMERASE"/>
    <property type="match status" value="1"/>
</dbReference>
<keyword evidence="13 26" id="KW-0862">Zinc</keyword>
<evidence type="ECO:0000256" key="4">
    <source>
        <dbReference type="ARBA" id="ARBA00006375"/>
    </source>
</evidence>
<feature type="domain" description="WWE" evidence="29">
    <location>
        <begin position="624"/>
        <end position="713"/>
    </location>
</feature>
<dbReference type="GO" id="GO:0005743">
    <property type="term" value="C:mitochondrial inner membrane"/>
    <property type="evidence" value="ECO:0007669"/>
    <property type="project" value="UniProtKB-SubCell"/>
</dbReference>
<dbReference type="PROSITE" id="PS51059">
    <property type="entry name" value="PARP_CATALYTIC"/>
    <property type="match status" value="1"/>
</dbReference>
<evidence type="ECO:0000256" key="11">
    <source>
        <dbReference type="ARBA" id="ARBA00022771"/>
    </source>
</evidence>
<dbReference type="Gene3D" id="4.10.1000.10">
    <property type="entry name" value="Zinc finger, CCCH-type"/>
    <property type="match status" value="1"/>
</dbReference>
<evidence type="ECO:0000256" key="14">
    <source>
        <dbReference type="ARBA" id="ARBA00022847"/>
    </source>
</evidence>
<proteinExistence type="inferred from homology"/>
<dbReference type="SUPFAM" id="SSF56399">
    <property type="entry name" value="ADP-ribosylation"/>
    <property type="match status" value="1"/>
</dbReference>
<accession>A0A662YX32</accession>
<comment type="caution">
    <text evidence="31">The sequence shown here is derived from an EMBL/GenBank/DDBJ whole genome shotgun (WGS) entry which is preliminary data.</text>
</comment>
<dbReference type="PROSITE" id="PS50918">
    <property type="entry name" value="WWE"/>
    <property type="match status" value="1"/>
</dbReference>
<feature type="zinc finger region" description="C3H1-type" evidence="26">
    <location>
        <begin position="375"/>
        <end position="399"/>
    </location>
</feature>
<evidence type="ECO:0000256" key="5">
    <source>
        <dbReference type="ARBA" id="ARBA00022448"/>
    </source>
</evidence>
<dbReference type="SUPFAM" id="SSF103506">
    <property type="entry name" value="Mitochondrial carrier"/>
    <property type="match status" value="1"/>
</dbReference>
<dbReference type="PROSITE" id="PS50920">
    <property type="entry name" value="SOLCAR"/>
    <property type="match status" value="3"/>
</dbReference>
<comment type="similarity">
    <text evidence="4">Belongs to the mitochondrial carrier (TC 2.A.29) family.</text>
</comment>
<dbReference type="Pfam" id="PF23466">
    <property type="entry name" value="WWE_4"/>
    <property type="match status" value="1"/>
</dbReference>
<evidence type="ECO:0000256" key="24">
    <source>
        <dbReference type="ARBA" id="ARBA00081096"/>
    </source>
</evidence>
<organism evidence="31 32">
    <name type="scientific">Acipenser ruthenus</name>
    <name type="common">Sterlet sturgeon</name>
    <dbReference type="NCBI Taxonomy" id="7906"/>
    <lineage>
        <taxon>Eukaryota</taxon>
        <taxon>Metazoa</taxon>
        <taxon>Chordata</taxon>
        <taxon>Craniata</taxon>
        <taxon>Vertebrata</taxon>
        <taxon>Euteleostomi</taxon>
        <taxon>Actinopterygii</taxon>
        <taxon>Chondrostei</taxon>
        <taxon>Acipenseriformes</taxon>
        <taxon>Acipenseridae</taxon>
        <taxon>Acipenser</taxon>
    </lineage>
</organism>
<feature type="zinc finger region" description="C3H1-type" evidence="26">
    <location>
        <begin position="460"/>
        <end position="482"/>
    </location>
</feature>
<dbReference type="SUPFAM" id="SSF117839">
    <property type="entry name" value="WWE domain"/>
    <property type="match status" value="1"/>
</dbReference>
<evidence type="ECO:0000256" key="20">
    <source>
        <dbReference type="ARBA" id="ARBA00048437"/>
    </source>
</evidence>
<keyword evidence="6" id="KW-0963">Cytoplasm</keyword>
<evidence type="ECO:0000256" key="9">
    <source>
        <dbReference type="ARBA" id="ARBA00022723"/>
    </source>
</evidence>
<evidence type="ECO:0000256" key="26">
    <source>
        <dbReference type="PROSITE-ProRule" id="PRU00723"/>
    </source>
</evidence>
<dbReference type="Gene3D" id="3.90.228.10">
    <property type="match status" value="1"/>
</dbReference>
<dbReference type="InterPro" id="IPR056226">
    <property type="entry name" value="WH_PARP12"/>
</dbReference>
<keyword evidence="32" id="KW-1185">Reference proteome</keyword>
<dbReference type="Pfam" id="PF24356">
    <property type="entry name" value="WHD_PARP12"/>
    <property type="match status" value="1"/>
</dbReference>
<feature type="repeat" description="Solcar" evidence="25">
    <location>
        <begin position="53"/>
        <end position="163"/>
    </location>
</feature>
<evidence type="ECO:0000256" key="22">
    <source>
        <dbReference type="ARBA" id="ARBA00069241"/>
    </source>
</evidence>
<comment type="catalytic activity">
    <reaction evidence="20">
        <text>L-glutamate(in) + H(+)(in) = L-glutamate(out) + H(+)(out)</text>
        <dbReference type="Rhea" id="RHEA:70955"/>
        <dbReference type="ChEBI" id="CHEBI:15378"/>
        <dbReference type="ChEBI" id="CHEBI:29985"/>
    </reaction>
</comment>
<feature type="repeat" description="Solcar" evidence="25">
    <location>
        <begin position="172"/>
        <end position="261"/>
    </location>
</feature>
<dbReference type="AlphaFoldDB" id="A0A662YX32"/>
<dbReference type="Pfam" id="PF00642">
    <property type="entry name" value="zf-CCCH"/>
    <property type="match status" value="1"/>
</dbReference>
<dbReference type="PROSITE" id="PS50103">
    <property type="entry name" value="ZF_C3H1"/>
    <property type="match status" value="3"/>
</dbReference>
<evidence type="ECO:0000256" key="17">
    <source>
        <dbReference type="ARBA" id="ARBA00023136"/>
    </source>
</evidence>
<feature type="domain" description="C3H1-type" evidence="28">
    <location>
        <begin position="375"/>
        <end position="399"/>
    </location>
</feature>
<dbReference type="InterPro" id="IPR012317">
    <property type="entry name" value="Poly(ADP-ribose)pol_cat_dom"/>
</dbReference>
<dbReference type="GO" id="GO:1990404">
    <property type="term" value="F:NAD+-protein mono-ADP-ribosyltransferase activity"/>
    <property type="evidence" value="ECO:0007669"/>
    <property type="project" value="TreeGrafter"/>
</dbReference>
<dbReference type="PANTHER" id="PTHR45740:SF6">
    <property type="entry name" value="PROTEIN MONO-ADP-RIBOSYLTRANSFERASE PARP12"/>
    <property type="match status" value="1"/>
</dbReference>
<dbReference type="Gene3D" id="3.30.1370.210">
    <property type="match status" value="1"/>
</dbReference>
<feature type="region of interest" description="Disordered" evidence="27">
    <location>
        <begin position="91"/>
        <end position="112"/>
    </location>
</feature>
<dbReference type="EMBL" id="SCEB01000180">
    <property type="protein sequence ID" value="RXN00452.1"/>
    <property type="molecule type" value="Genomic_DNA"/>
</dbReference>
<keyword evidence="17 25" id="KW-0472">Membrane</keyword>
<evidence type="ECO:0000256" key="18">
    <source>
        <dbReference type="ARBA" id="ARBA00023242"/>
    </source>
</evidence>
<feature type="domain" description="PARP catalytic" evidence="30">
    <location>
        <begin position="680"/>
        <end position="876"/>
    </location>
</feature>
<comment type="similarity">
    <text evidence="19">Belongs to the ARTD/PARP family.</text>
</comment>
<evidence type="ECO:0000256" key="27">
    <source>
        <dbReference type="SAM" id="MobiDB-lite"/>
    </source>
</evidence>
<dbReference type="GO" id="GO:0015293">
    <property type="term" value="F:symporter activity"/>
    <property type="evidence" value="ECO:0007669"/>
    <property type="project" value="UniProtKB-KW"/>
</dbReference>
<feature type="domain" description="C3H1-type" evidence="28">
    <location>
        <begin position="538"/>
        <end position="565"/>
    </location>
</feature>
<evidence type="ECO:0000256" key="13">
    <source>
        <dbReference type="ARBA" id="ARBA00022833"/>
    </source>
</evidence>
<keyword evidence="18" id="KW-0539">Nucleus</keyword>
<feature type="zinc finger region" description="C3H1-type" evidence="26">
    <location>
        <begin position="538"/>
        <end position="565"/>
    </location>
</feature>
<sequence>MLDCLVKTVRQEGYFGMYRGAAVNLTLVTPEKAIKLAANDFFRNLLSNDGKNLTLFKEMLAGCGAGTCQVIVTTPMEMLKIQLQDAAAQKSVSEAGGSPPPQARAFSTGSAAAHSRPSATVLARELLKTKGISGLYRGIGATLARDVPFSMIYFPLFANLNRLGQRSPGETAPFYHSFLAGCGAGAVAAVAVTPLDVIKTRLQTLRKGVGEDTYRGTVHCMRRIWQREGYSAFLKGAGCRALVIAPLFGIAQVVYFFGVGEYVLAYFVRRTAQESISAAMYKASIPSYTTRMLCSNKGALVYGHLYKSVREKYNISNQLFCELLKNGSRFVIVQGSEDKISGRGVSPDSKVIAKTSVRLCKDYPKDCGDCEGLHLCKYFVYGNCRFNAGSKCRFSHDLRSIHNIPVLRANQLQDLEDDELCQLLLQNDPSLLPEVCIHYNKGFGKFGACTHETKCTKLHICQHFMQGDCRFGSQCKRSHKFDGISWQILKSRGLAPDLIRNLPDIYQNIYSIRNSSTGESQEAHVRTREPSVCSNSDAEHEEICLFYIRKHCGFKDKCLKVHYHLPYKWEVLNGSAWTDLPDMEEIEKAFCNPANTTSGGSPVVDFLTMRRGSASVRRLSTASSVTKPPHFILTTDWAWYWQDEHRKWVEYGKQASKHRASSVTSEALEKAFLADPDSSVPFSVGQQQYSLSFKVLLSSSSEEFKQVQDLFQRTLPKSTIQKIERIQNLGLWEVFQWQKEQMKKKTGGKVVDERTLFHGTEKALLEAICQQNFDWRMCGVHGTAYGKGSYFARDASYSHNYAKTKDGQHIMFAAKVLVGEFTRGNSSFKRPPSKDARSTGLYDSCVDNTDNPSIFVIFEKHQIYPEYVIEYSNRRN</sequence>
<dbReference type="GO" id="GO:0003950">
    <property type="term" value="F:NAD+ poly-ADP-ribosyltransferase activity"/>
    <property type="evidence" value="ECO:0007669"/>
    <property type="project" value="InterPro"/>
</dbReference>
<dbReference type="InterPro" id="IPR000571">
    <property type="entry name" value="Znf_CCCH"/>
</dbReference>
<keyword evidence="11 26" id="KW-0863">Zinc-finger</keyword>
<evidence type="ECO:0000256" key="25">
    <source>
        <dbReference type="PROSITE-ProRule" id="PRU00282"/>
    </source>
</evidence>
<keyword evidence="8 25" id="KW-0812">Transmembrane</keyword>
<evidence type="ECO:0000256" key="23">
    <source>
        <dbReference type="ARBA" id="ARBA00076502"/>
    </source>
</evidence>
<evidence type="ECO:0000256" key="19">
    <source>
        <dbReference type="ARBA" id="ARBA00024347"/>
    </source>
</evidence>
<keyword evidence="5" id="KW-0813">Transport</keyword>
<evidence type="ECO:0000313" key="32">
    <source>
        <dbReference type="Proteomes" id="UP000289886"/>
    </source>
</evidence>
<evidence type="ECO:0000256" key="7">
    <source>
        <dbReference type="ARBA" id="ARBA00022553"/>
    </source>
</evidence>
<dbReference type="CDD" id="cd01439">
    <property type="entry name" value="TCCD_inducible_PARP_like"/>
    <property type="match status" value="1"/>
</dbReference>
<keyword evidence="16" id="KW-0496">Mitochondrion</keyword>
<evidence type="ECO:0000256" key="10">
    <source>
        <dbReference type="ARBA" id="ARBA00022737"/>
    </source>
</evidence>
<reference evidence="31 32" key="1">
    <citation type="submission" date="2019-01" db="EMBL/GenBank/DDBJ databases">
        <title>Draft Genome and Complete Hox-Cluster Characterization of the Sterlet Sturgeon (Acipenser ruthenus).</title>
        <authorList>
            <person name="Wei Q."/>
        </authorList>
    </citation>
    <scope>NUCLEOTIDE SEQUENCE [LARGE SCALE GENOMIC DNA]</scope>
    <source>
        <strain evidence="31">WHYD16114868_AA</strain>
        <tissue evidence="31">Blood</tissue>
    </source>
</reference>
<evidence type="ECO:0000256" key="21">
    <source>
        <dbReference type="ARBA" id="ARBA00057953"/>
    </source>
</evidence>
<dbReference type="InterPro" id="IPR018108">
    <property type="entry name" value="MCP_transmembrane"/>
</dbReference>